<protein>
    <submittedName>
        <fullName evidence="1">Uncharacterized protein</fullName>
    </submittedName>
</protein>
<accession>A0ACB8R6J3</accession>
<organism evidence="1 2">
    <name type="scientific">Auriscalpium vulgare</name>
    <dbReference type="NCBI Taxonomy" id="40419"/>
    <lineage>
        <taxon>Eukaryota</taxon>
        <taxon>Fungi</taxon>
        <taxon>Dikarya</taxon>
        <taxon>Basidiomycota</taxon>
        <taxon>Agaricomycotina</taxon>
        <taxon>Agaricomycetes</taxon>
        <taxon>Russulales</taxon>
        <taxon>Auriscalpiaceae</taxon>
        <taxon>Auriscalpium</taxon>
    </lineage>
</organism>
<reference evidence="1" key="1">
    <citation type="submission" date="2021-02" db="EMBL/GenBank/DDBJ databases">
        <authorList>
            <consortium name="DOE Joint Genome Institute"/>
            <person name="Ahrendt S."/>
            <person name="Looney B.P."/>
            <person name="Miyauchi S."/>
            <person name="Morin E."/>
            <person name="Drula E."/>
            <person name="Courty P.E."/>
            <person name="Chicoki N."/>
            <person name="Fauchery L."/>
            <person name="Kohler A."/>
            <person name="Kuo A."/>
            <person name="Labutti K."/>
            <person name="Pangilinan J."/>
            <person name="Lipzen A."/>
            <person name="Riley R."/>
            <person name="Andreopoulos W."/>
            <person name="He G."/>
            <person name="Johnson J."/>
            <person name="Barry K.W."/>
            <person name="Grigoriev I.V."/>
            <person name="Nagy L."/>
            <person name="Hibbett D."/>
            <person name="Henrissat B."/>
            <person name="Matheny P.B."/>
            <person name="Labbe J."/>
            <person name="Martin F."/>
        </authorList>
    </citation>
    <scope>NUCLEOTIDE SEQUENCE</scope>
    <source>
        <strain evidence="1">FP105234-sp</strain>
    </source>
</reference>
<comment type="caution">
    <text evidence="1">The sequence shown here is derived from an EMBL/GenBank/DDBJ whole genome shotgun (WGS) entry which is preliminary data.</text>
</comment>
<dbReference type="Proteomes" id="UP000814033">
    <property type="component" value="Unassembled WGS sequence"/>
</dbReference>
<evidence type="ECO:0000313" key="1">
    <source>
        <dbReference type="EMBL" id="KAI0039739.1"/>
    </source>
</evidence>
<proteinExistence type="predicted"/>
<evidence type="ECO:0000313" key="2">
    <source>
        <dbReference type="Proteomes" id="UP000814033"/>
    </source>
</evidence>
<name>A0ACB8R6J3_9AGAM</name>
<sequence>MHDGVARWSERQQGVQATILYRSGRVNSWRSGGMGRNVGSSGGSSAIEGATTAGQMKARLRSLMLQDGRRDNESCRQQHRTVWMVGGAGVMVKR</sequence>
<gene>
    <name evidence="1" type="ORF">FA95DRAFT_1566955</name>
</gene>
<keyword evidence="2" id="KW-1185">Reference proteome</keyword>
<reference evidence="1" key="2">
    <citation type="journal article" date="2022" name="New Phytol.">
        <title>Evolutionary transition to the ectomycorrhizal habit in the genomes of a hyperdiverse lineage of mushroom-forming fungi.</title>
        <authorList>
            <person name="Looney B."/>
            <person name="Miyauchi S."/>
            <person name="Morin E."/>
            <person name="Drula E."/>
            <person name="Courty P.E."/>
            <person name="Kohler A."/>
            <person name="Kuo A."/>
            <person name="LaButti K."/>
            <person name="Pangilinan J."/>
            <person name="Lipzen A."/>
            <person name="Riley R."/>
            <person name="Andreopoulos W."/>
            <person name="He G."/>
            <person name="Johnson J."/>
            <person name="Nolan M."/>
            <person name="Tritt A."/>
            <person name="Barry K.W."/>
            <person name="Grigoriev I.V."/>
            <person name="Nagy L.G."/>
            <person name="Hibbett D."/>
            <person name="Henrissat B."/>
            <person name="Matheny P.B."/>
            <person name="Labbe J."/>
            <person name="Martin F.M."/>
        </authorList>
    </citation>
    <scope>NUCLEOTIDE SEQUENCE</scope>
    <source>
        <strain evidence="1">FP105234-sp</strain>
    </source>
</reference>
<dbReference type="EMBL" id="MU276268">
    <property type="protein sequence ID" value="KAI0039739.1"/>
    <property type="molecule type" value="Genomic_DNA"/>
</dbReference>